<accession>A0ACC1BMQ2</accession>
<name>A0ACC1BMQ2_9ROSI</name>
<evidence type="ECO:0000313" key="2">
    <source>
        <dbReference type="Proteomes" id="UP001164250"/>
    </source>
</evidence>
<reference evidence="2" key="1">
    <citation type="journal article" date="2023" name="G3 (Bethesda)">
        <title>Genome assembly and association tests identify interacting loci associated with vigor, precocity, and sex in interspecific pistachio rootstocks.</title>
        <authorList>
            <person name="Palmer W."/>
            <person name="Jacygrad E."/>
            <person name="Sagayaradj S."/>
            <person name="Cavanaugh K."/>
            <person name="Han R."/>
            <person name="Bertier L."/>
            <person name="Beede B."/>
            <person name="Kafkas S."/>
            <person name="Golino D."/>
            <person name="Preece J."/>
            <person name="Michelmore R."/>
        </authorList>
    </citation>
    <scope>NUCLEOTIDE SEQUENCE [LARGE SCALE GENOMIC DNA]</scope>
</reference>
<organism evidence="1 2">
    <name type="scientific">Pistacia atlantica</name>
    <dbReference type="NCBI Taxonomy" id="434234"/>
    <lineage>
        <taxon>Eukaryota</taxon>
        <taxon>Viridiplantae</taxon>
        <taxon>Streptophyta</taxon>
        <taxon>Embryophyta</taxon>
        <taxon>Tracheophyta</taxon>
        <taxon>Spermatophyta</taxon>
        <taxon>Magnoliopsida</taxon>
        <taxon>eudicotyledons</taxon>
        <taxon>Gunneridae</taxon>
        <taxon>Pentapetalae</taxon>
        <taxon>rosids</taxon>
        <taxon>malvids</taxon>
        <taxon>Sapindales</taxon>
        <taxon>Anacardiaceae</taxon>
        <taxon>Pistacia</taxon>
    </lineage>
</organism>
<dbReference type="EMBL" id="CM047900">
    <property type="protein sequence ID" value="KAJ0100097.1"/>
    <property type="molecule type" value="Genomic_DNA"/>
</dbReference>
<keyword evidence="2" id="KW-1185">Reference proteome</keyword>
<gene>
    <name evidence="1" type="ORF">Patl1_22076</name>
</gene>
<protein>
    <submittedName>
        <fullName evidence="1">Uncharacterized protein</fullName>
    </submittedName>
</protein>
<dbReference type="Proteomes" id="UP001164250">
    <property type="component" value="Chromosome 4"/>
</dbReference>
<evidence type="ECO:0000313" key="1">
    <source>
        <dbReference type="EMBL" id="KAJ0100097.1"/>
    </source>
</evidence>
<comment type="caution">
    <text evidence="1">The sequence shown here is derived from an EMBL/GenBank/DDBJ whole genome shotgun (WGS) entry which is preliminary data.</text>
</comment>
<proteinExistence type="predicted"/>
<sequence length="135" mass="15359">MIVATASLLGYDLYDLQLAAVKDNTELRKLLIETSRKSIVVIEDIDCSLDLTGQRRKKKEKGGNNNEKDPRQKLEKEERETRSSQFVNCCPADVVEHLMPKTVPPDVEFSLRSLIQALEETKEEAKLQAEKEAEE</sequence>